<dbReference type="InterPro" id="IPR050595">
    <property type="entry name" value="Bact_response_regulator"/>
</dbReference>
<dbReference type="AlphaFoldDB" id="A0A1F7U8F8"/>
<feature type="modified residue" description="4-aspartylphosphate" evidence="2">
    <location>
        <position position="53"/>
    </location>
</feature>
<protein>
    <recommendedName>
        <fullName evidence="3">Response regulatory domain-containing protein</fullName>
    </recommendedName>
</protein>
<reference evidence="4 5" key="1">
    <citation type="journal article" date="2016" name="Nat. Commun.">
        <title>Thousands of microbial genomes shed light on interconnected biogeochemical processes in an aquifer system.</title>
        <authorList>
            <person name="Anantharaman K."/>
            <person name="Brown C.T."/>
            <person name="Hug L.A."/>
            <person name="Sharon I."/>
            <person name="Castelle C.J."/>
            <person name="Probst A.J."/>
            <person name="Thomas B.C."/>
            <person name="Singh A."/>
            <person name="Wilkins M.J."/>
            <person name="Karaoz U."/>
            <person name="Brodie E.L."/>
            <person name="Williams K.H."/>
            <person name="Hubbard S.S."/>
            <person name="Banfield J.F."/>
        </authorList>
    </citation>
    <scope>NUCLEOTIDE SEQUENCE [LARGE SCALE GENOMIC DNA]</scope>
</reference>
<evidence type="ECO:0000256" key="1">
    <source>
        <dbReference type="ARBA" id="ARBA00022553"/>
    </source>
</evidence>
<evidence type="ECO:0000259" key="3">
    <source>
        <dbReference type="PROSITE" id="PS50110"/>
    </source>
</evidence>
<dbReference type="GO" id="GO:0000160">
    <property type="term" value="P:phosphorelay signal transduction system"/>
    <property type="evidence" value="ECO:0007669"/>
    <property type="project" value="InterPro"/>
</dbReference>
<evidence type="ECO:0000313" key="5">
    <source>
        <dbReference type="Proteomes" id="UP000177088"/>
    </source>
</evidence>
<keyword evidence="1 2" id="KW-0597">Phosphoprotein</keyword>
<dbReference type="InterPro" id="IPR001789">
    <property type="entry name" value="Sig_transdc_resp-reg_receiver"/>
</dbReference>
<dbReference type="PANTHER" id="PTHR44591:SF3">
    <property type="entry name" value="RESPONSE REGULATORY DOMAIN-CONTAINING PROTEIN"/>
    <property type="match status" value="1"/>
</dbReference>
<dbReference type="Gene3D" id="3.40.50.2300">
    <property type="match status" value="1"/>
</dbReference>
<dbReference type="Pfam" id="PF00072">
    <property type="entry name" value="Response_reg"/>
    <property type="match status" value="1"/>
</dbReference>
<feature type="domain" description="Response regulatory" evidence="3">
    <location>
        <begin position="3"/>
        <end position="115"/>
    </location>
</feature>
<evidence type="ECO:0000256" key="2">
    <source>
        <dbReference type="PROSITE-ProRule" id="PRU00169"/>
    </source>
</evidence>
<comment type="caution">
    <text evidence="4">The sequence shown here is derived from an EMBL/GenBank/DDBJ whole genome shotgun (WGS) entry which is preliminary data.</text>
</comment>
<name>A0A1F7U8F8_9BACT</name>
<gene>
    <name evidence="4" type="ORF">A3C96_04040</name>
</gene>
<dbReference type="Proteomes" id="UP000177088">
    <property type="component" value="Unassembled WGS sequence"/>
</dbReference>
<proteinExistence type="predicted"/>
<dbReference type="SUPFAM" id="SSF52172">
    <property type="entry name" value="CheY-like"/>
    <property type="match status" value="1"/>
</dbReference>
<dbReference type="SMART" id="SM00448">
    <property type="entry name" value="REC"/>
    <property type="match status" value="1"/>
</dbReference>
<dbReference type="InterPro" id="IPR011006">
    <property type="entry name" value="CheY-like_superfamily"/>
</dbReference>
<dbReference type="PANTHER" id="PTHR44591">
    <property type="entry name" value="STRESS RESPONSE REGULATOR PROTEIN 1"/>
    <property type="match status" value="1"/>
</dbReference>
<organism evidence="4 5">
    <name type="scientific">Candidatus Uhrbacteria bacterium RIFCSPHIGHO2_02_FULL_60_10</name>
    <dbReference type="NCBI Taxonomy" id="1802392"/>
    <lineage>
        <taxon>Bacteria</taxon>
        <taxon>Candidatus Uhriibacteriota</taxon>
    </lineage>
</organism>
<evidence type="ECO:0000313" key="4">
    <source>
        <dbReference type="EMBL" id="OGL74552.1"/>
    </source>
</evidence>
<dbReference type="CDD" id="cd00156">
    <property type="entry name" value="REC"/>
    <property type="match status" value="1"/>
</dbReference>
<dbReference type="PROSITE" id="PS50110">
    <property type="entry name" value="RESPONSE_REGULATORY"/>
    <property type="match status" value="1"/>
</dbReference>
<sequence>MSKVWFIDDYAAQRQLSRLVLEMAGHAVMTFTDGDEAIAAYAAGERPDAVLTDFQMKRVSGDRLVAQLRALGFSGRIVVCSGTDDHRVREACPLADAFLPKPYDNNDLVKAAKIP</sequence>
<accession>A0A1F7U8F8</accession>
<dbReference type="EMBL" id="MGEA01000015">
    <property type="protein sequence ID" value="OGL74552.1"/>
    <property type="molecule type" value="Genomic_DNA"/>
</dbReference>